<organism evidence="1 2">
    <name type="scientific">Chrysemys picta bellii</name>
    <name type="common">Western painted turtle</name>
    <name type="synonym">Emys bellii</name>
    <dbReference type="NCBI Taxonomy" id="8478"/>
    <lineage>
        <taxon>Eukaryota</taxon>
        <taxon>Metazoa</taxon>
        <taxon>Chordata</taxon>
        <taxon>Craniata</taxon>
        <taxon>Vertebrata</taxon>
        <taxon>Euteleostomi</taxon>
        <taxon>Archelosauria</taxon>
        <taxon>Testudinata</taxon>
        <taxon>Testudines</taxon>
        <taxon>Cryptodira</taxon>
        <taxon>Durocryptodira</taxon>
        <taxon>Testudinoidea</taxon>
        <taxon>Emydidae</taxon>
        <taxon>Chrysemys</taxon>
    </lineage>
</organism>
<proteinExistence type="predicted"/>
<dbReference type="PROSITE" id="PS51257">
    <property type="entry name" value="PROKAR_LIPOPROTEIN"/>
    <property type="match status" value="1"/>
</dbReference>
<accession>A0A8C3FQ82</accession>
<dbReference type="OMA" id="RSCMNIL"/>
<sequence length="103" mass="11613">MRLELLQLPSSLKTCALFPILFVQLPAIGSCMSLSSPRFDRYFCSSLQSSWDLTILNNFISFAYFVTSLFTPFSRSCMNILNRTRPSTDPGGTPLFTSLRSEN</sequence>
<name>A0A8C3FQ82_CHRPI</name>
<dbReference type="Proteomes" id="UP000694380">
    <property type="component" value="Unplaced"/>
</dbReference>
<reference evidence="1" key="2">
    <citation type="submission" date="2025-09" db="UniProtKB">
        <authorList>
            <consortium name="Ensembl"/>
        </authorList>
    </citation>
    <scope>IDENTIFICATION</scope>
</reference>
<dbReference type="AlphaFoldDB" id="A0A8C3FQ82"/>
<keyword evidence="2" id="KW-1185">Reference proteome</keyword>
<dbReference type="Ensembl" id="ENSCPBT00000014811.1">
    <property type="protein sequence ID" value="ENSCPBP00000012436.1"/>
    <property type="gene ID" value="ENSCPBG00000009387.1"/>
</dbReference>
<evidence type="ECO:0000313" key="2">
    <source>
        <dbReference type="Proteomes" id="UP000694380"/>
    </source>
</evidence>
<evidence type="ECO:0000313" key="1">
    <source>
        <dbReference type="Ensembl" id="ENSCPBP00000012436.1"/>
    </source>
</evidence>
<dbReference type="GeneTree" id="ENSGT00960000192837"/>
<reference evidence="1" key="1">
    <citation type="submission" date="2025-08" db="UniProtKB">
        <authorList>
            <consortium name="Ensembl"/>
        </authorList>
    </citation>
    <scope>IDENTIFICATION</scope>
</reference>
<protein>
    <submittedName>
        <fullName evidence="1">Uncharacterized protein</fullName>
    </submittedName>
</protein>